<dbReference type="EMBL" id="BEHT01000008">
    <property type="protein sequence ID" value="GBC98254.1"/>
    <property type="molecule type" value="Genomic_DNA"/>
</dbReference>
<protein>
    <recommendedName>
        <fullName evidence="3">General secretion pathway protein GspM</fullName>
    </recommendedName>
</protein>
<evidence type="ECO:0000313" key="1">
    <source>
        <dbReference type="EMBL" id="GBC98254.1"/>
    </source>
</evidence>
<comment type="caution">
    <text evidence="1">The sequence shown here is derived from an EMBL/GenBank/DDBJ whole genome shotgun (WGS) entry which is preliminary data.</text>
</comment>
<reference evidence="2" key="1">
    <citation type="submission" date="2017-09" db="EMBL/GenBank/DDBJ databases">
        <title>Metaegenomics of thermophilic ammonia-oxidizing enrichment culture.</title>
        <authorList>
            <person name="Kato S."/>
            <person name="Suzuki K."/>
        </authorList>
    </citation>
    <scope>NUCLEOTIDE SEQUENCE [LARGE SCALE GENOMIC DNA]</scope>
</reference>
<dbReference type="Proteomes" id="UP000236173">
    <property type="component" value="Unassembled WGS sequence"/>
</dbReference>
<gene>
    <name evidence="1" type="ORF">HRbin17_00756</name>
</gene>
<evidence type="ECO:0008006" key="3">
    <source>
        <dbReference type="Google" id="ProtNLM"/>
    </source>
</evidence>
<sequence>MKDGHRVMLVGLAVIALLCWGWAASAFWQVRSLHQHLADLNAQQRALSQRLATAHHQQQRYNDIVRELGQPLSRFEPGQLTARLMEQVEGALTQSRLKVETLQPMAWQVNPDLRCVRLPVQVTATTTHKTLSDALQGITELLQRLRTLRPPLIVERWSMQVVGQPQPAFRVQALCVWLVPVDDAVLKTLAPAPRRRTAPFGAAGAPALER</sequence>
<evidence type="ECO:0000313" key="2">
    <source>
        <dbReference type="Proteomes" id="UP000236173"/>
    </source>
</evidence>
<accession>A0A2H5XAR7</accession>
<name>A0A2H5XAR7_9BACT</name>
<dbReference type="AlphaFoldDB" id="A0A2H5XAR7"/>
<proteinExistence type="predicted"/>
<organism evidence="1 2">
    <name type="scientific">Candidatus Fervidibacter japonicus</name>
    <dbReference type="NCBI Taxonomy" id="2035412"/>
    <lineage>
        <taxon>Bacteria</taxon>
        <taxon>Candidatus Fervidibacterota</taxon>
        <taxon>Candidatus Fervidibacter</taxon>
    </lineage>
</organism>